<organism evidence="9 10">
    <name type="scientific">Staphylococcus casei</name>
    <dbReference type="NCBI Taxonomy" id="201828"/>
    <lineage>
        <taxon>Bacteria</taxon>
        <taxon>Bacillati</taxon>
        <taxon>Bacillota</taxon>
        <taxon>Bacilli</taxon>
        <taxon>Bacillales</taxon>
        <taxon>Staphylococcaceae</taxon>
        <taxon>Staphylococcus</taxon>
    </lineage>
</organism>
<evidence type="ECO:0000256" key="8">
    <source>
        <dbReference type="SAM" id="Phobius"/>
    </source>
</evidence>
<feature type="transmembrane region" description="Helical" evidence="8">
    <location>
        <begin position="16"/>
        <end position="34"/>
    </location>
</feature>
<evidence type="ECO:0000256" key="6">
    <source>
        <dbReference type="ARBA" id="ARBA00022989"/>
    </source>
</evidence>
<keyword evidence="5 8" id="KW-0812">Transmembrane</keyword>
<keyword evidence="7 8" id="KW-0472">Membrane</keyword>
<evidence type="ECO:0000313" key="10">
    <source>
        <dbReference type="Proteomes" id="UP001468345"/>
    </source>
</evidence>
<feature type="transmembrane region" description="Helical" evidence="8">
    <location>
        <begin position="54"/>
        <end position="73"/>
    </location>
</feature>
<proteinExistence type="inferred from homology"/>
<evidence type="ECO:0000256" key="2">
    <source>
        <dbReference type="ARBA" id="ARBA00005658"/>
    </source>
</evidence>
<reference evidence="9 10" key="1">
    <citation type="journal article" date="2024" name="ISME J.">
        <title>Staphylococcus epidermidis bacteriocin A37 kills natural competitors with a unique mechanism of action.</title>
        <authorList>
            <person name="Puls J.S."/>
            <person name="Winnerling B."/>
            <person name="Power J.J."/>
            <person name="Kruger A.M."/>
            <person name="Brajtenbach D."/>
            <person name="Johnson M."/>
            <person name="Bilici K."/>
            <person name="Camus L."/>
            <person name="Fliesswasser T."/>
            <person name="Schneider T."/>
            <person name="Sahl H.G."/>
            <person name="Ghosal D."/>
            <person name="Kubitscheck U."/>
            <person name="Heilbronner S."/>
            <person name="Grein F."/>
        </authorList>
    </citation>
    <scope>NUCLEOTIDE SEQUENCE [LARGE SCALE GENOMIC DNA]</scope>
    <source>
        <strain evidence="9 10">SCK7</strain>
    </source>
</reference>
<protein>
    <submittedName>
        <fullName evidence="9">BCCT family transporter</fullName>
    </submittedName>
</protein>
<feature type="transmembrane region" description="Helical" evidence="8">
    <location>
        <begin position="321"/>
        <end position="339"/>
    </location>
</feature>
<evidence type="ECO:0000256" key="3">
    <source>
        <dbReference type="ARBA" id="ARBA00022448"/>
    </source>
</evidence>
<evidence type="ECO:0000313" key="9">
    <source>
        <dbReference type="EMBL" id="WZG09520.1"/>
    </source>
</evidence>
<evidence type="ECO:0000256" key="1">
    <source>
        <dbReference type="ARBA" id="ARBA00004651"/>
    </source>
</evidence>
<dbReference type="PROSITE" id="PS01303">
    <property type="entry name" value="BCCT"/>
    <property type="match status" value="1"/>
</dbReference>
<dbReference type="EMBL" id="CP133006">
    <property type="protein sequence ID" value="WZG09520.1"/>
    <property type="molecule type" value="Genomic_DNA"/>
</dbReference>
<gene>
    <name evidence="9" type="ORF">SHJJP9002_001480</name>
</gene>
<name>A0ABZ2WBI2_9STAP</name>
<feature type="transmembrane region" description="Helical" evidence="8">
    <location>
        <begin position="230"/>
        <end position="252"/>
    </location>
</feature>
<dbReference type="InterPro" id="IPR018093">
    <property type="entry name" value="BCCT_CS"/>
</dbReference>
<evidence type="ECO:0000256" key="5">
    <source>
        <dbReference type="ARBA" id="ARBA00022692"/>
    </source>
</evidence>
<accession>A0ABZ2WBI2</accession>
<keyword evidence="6 8" id="KW-1133">Transmembrane helix</keyword>
<dbReference type="PANTHER" id="PTHR30047">
    <property type="entry name" value="HIGH-AFFINITY CHOLINE TRANSPORT PROTEIN-RELATED"/>
    <property type="match status" value="1"/>
</dbReference>
<dbReference type="PANTHER" id="PTHR30047:SF7">
    <property type="entry name" value="HIGH-AFFINITY CHOLINE TRANSPORT PROTEIN"/>
    <property type="match status" value="1"/>
</dbReference>
<evidence type="ECO:0000256" key="7">
    <source>
        <dbReference type="ARBA" id="ARBA00023136"/>
    </source>
</evidence>
<feature type="transmembrane region" description="Helical" evidence="8">
    <location>
        <begin position="264"/>
        <end position="287"/>
    </location>
</feature>
<feature type="transmembrane region" description="Helical" evidence="8">
    <location>
        <begin position="147"/>
        <end position="165"/>
    </location>
</feature>
<dbReference type="Pfam" id="PF02028">
    <property type="entry name" value="BCCT"/>
    <property type="match status" value="1"/>
</dbReference>
<feature type="transmembrane region" description="Helical" evidence="8">
    <location>
        <begin position="399"/>
        <end position="421"/>
    </location>
</feature>
<comment type="similarity">
    <text evidence="2">Belongs to the BCCT transporter (TC 2.A.15) family.</text>
</comment>
<keyword evidence="3" id="KW-0813">Transport</keyword>
<dbReference type="Proteomes" id="UP001468345">
    <property type="component" value="Chromosome"/>
</dbReference>
<keyword evidence="4" id="KW-1003">Cell membrane</keyword>
<dbReference type="InterPro" id="IPR000060">
    <property type="entry name" value="BCCT_transptr"/>
</dbReference>
<sequence>MNSSNKHANGKKISPVFIYSAIIVAIVVLIGAVLPEQFDTITNGIKLWITDKLGWYYLILTTFIVFFCIFLIFSPIGKLKLGKPNDKPEFNTVSWFAMLFSAGMGIGLVFYGAAEPMADFAAPPTADPKTTAAYTEALRSTFFHWGFHAWAIYGVVALALAYSQFRKGEPGLISRTLRPILGNKVEGPIGTIIDVLAVFATVVGVAVSLGMGALQINGGLNYLFGIPNNVWVQAIIIIVVTILFIMSAWSGLSKGIQYLSNLNITLGAILMIAVLIIGPTILILNMMTSSAGSLLNSFLLNSFDTAAQNPQKREWMSSWTLYYWGWWLSWSPFVGIFIARVSKGRSIREFIAGVLLVPAIVSFVWFSVFGVLGIETGKKNPELFNMTAETQLFGVFHEIPMGMVLSIIALVLIASFFITSADSATFVLGMQTSYGSLEPSNFVKVTWGIAQSLIAFVLLFAGGGDGAKALNAIQSAAIISALPFSFVVIMMMVSFYKDANKERKFLGLTLTPNKHRLQDYLQHQQEDYEDDIIERRASLREAEKNETLK</sequence>
<feature type="transmembrane region" description="Helical" evidence="8">
    <location>
        <begin position="185"/>
        <end position="210"/>
    </location>
</feature>
<feature type="transmembrane region" description="Helical" evidence="8">
    <location>
        <begin position="93"/>
        <end position="114"/>
    </location>
</feature>
<feature type="transmembrane region" description="Helical" evidence="8">
    <location>
        <begin position="351"/>
        <end position="374"/>
    </location>
</feature>
<comment type="subcellular location">
    <subcellularLocation>
        <location evidence="1">Cell membrane</location>
        <topology evidence="1">Multi-pass membrane protein</topology>
    </subcellularLocation>
</comment>
<dbReference type="NCBIfam" id="TIGR00842">
    <property type="entry name" value="bcct"/>
    <property type="match status" value="1"/>
</dbReference>
<keyword evidence="10" id="KW-1185">Reference proteome</keyword>
<feature type="transmembrane region" description="Helical" evidence="8">
    <location>
        <begin position="473"/>
        <end position="496"/>
    </location>
</feature>
<evidence type="ECO:0000256" key="4">
    <source>
        <dbReference type="ARBA" id="ARBA00022475"/>
    </source>
</evidence>
<feature type="transmembrane region" description="Helical" evidence="8">
    <location>
        <begin position="442"/>
        <end position="461"/>
    </location>
</feature>